<dbReference type="PROSITE" id="PS51886">
    <property type="entry name" value="TLDC"/>
    <property type="match status" value="1"/>
</dbReference>
<reference evidence="6 7" key="1">
    <citation type="submission" date="2012-03" db="EMBL/GenBank/DDBJ databases">
        <title>Whole Genome Assembly of Papio anubis.</title>
        <authorList>
            <person name="Liu Y.L."/>
            <person name="Abraham K.A."/>
            <person name="Akbar H.A."/>
            <person name="Ali S.A."/>
            <person name="Anosike U.A."/>
            <person name="Aqrawi P.A."/>
            <person name="Arias F.A."/>
            <person name="Attaway T.A."/>
            <person name="Awwad R.A."/>
            <person name="Babu C.B."/>
            <person name="Bandaranaike D.B."/>
            <person name="Battles P.B."/>
            <person name="Bell A.B."/>
            <person name="Beltran B.B."/>
            <person name="Berhane-Mersha D.B."/>
            <person name="Bess C.B."/>
            <person name="Bickham C.B."/>
            <person name="Bolden T.B."/>
            <person name="Carter K.C."/>
            <person name="Chau D.C."/>
            <person name="Chavez A.C."/>
            <person name="Clerc-Blankenburg K.C."/>
            <person name="Coyle M.C."/>
            <person name="Dao M.D."/>
            <person name="Davila M.L.D."/>
            <person name="Davy-Carroll L.D."/>
            <person name="Denson S.D."/>
            <person name="Dinh H.D."/>
            <person name="Fernandez S.F."/>
            <person name="Fernando P.F."/>
            <person name="Forbes L.F."/>
            <person name="Francis C.F."/>
            <person name="Francisco L.F."/>
            <person name="Fu Q.F."/>
            <person name="Garcia-Iii R.G."/>
            <person name="Garrett T.G."/>
            <person name="Gross S.G."/>
            <person name="Gubbala S.G."/>
            <person name="Hirani K.H."/>
            <person name="Hogues M.H."/>
            <person name="Hollins B.H."/>
            <person name="Jackson L.J."/>
            <person name="Javaid M.J."/>
            <person name="Jhangiani S.J."/>
            <person name="Johnson A.J."/>
            <person name="Johnson B.J."/>
            <person name="Jones J.J."/>
            <person name="Joshi V.J."/>
            <person name="Kalu J.K."/>
            <person name="Khan N.K."/>
            <person name="Korchina V.K."/>
            <person name="Kovar C.K."/>
            <person name="Lago L.L."/>
            <person name="Lara F.L."/>
            <person name="Le T.-K.L."/>
            <person name="Lee S.L."/>
            <person name="Legall-Iii F.L."/>
            <person name="Lemon S.L."/>
            <person name="Liu J.L."/>
            <person name="Liu Y.-S.L."/>
            <person name="Liyanage D.L."/>
            <person name="Lopez J.L."/>
            <person name="Lorensuhewa L.L."/>
            <person name="Mata R.M."/>
            <person name="Mathew T.M."/>
            <person name="Mercado C.M."/>
            <person name="Mercado I.M."/>
            <person name="Morales K.M."/>
            <person name="Morgan M.M."/>
            <person name="Munidasa M.M."/>
            <person name="Ngo D.N."/>
            <person name="Nguyen L.N."/>
            <person name="Nguyen T.N."/>
            <person name="Nguyen N.N."/>
            <person name="Obregon M.O."/>
            <person name="Okwuonu G.O."/>
            <person name="Ongeri F.O."/>
            <person name="Onwere C.O."/>
            <person name="Osifeso I.O."/>
            <person name="Parra A.P."/>
            <person name="Patil S.P."/>
            <person name="Perez A.P."/>
            <person name="Perez Y.P."/>
            <person name="Pham C.P."/>
            <person name="Pu L.-L.P."/>
            <person name="Puazo M.P."/>
            <person name="Quiroz J.Q."/>
            <person name="Rouhana J.R."/>
            <person name="Ruiz M.R."/>
            <person name="Ruiz S.-J.R."/>
            <person name="Saada N.S."/>
            <person name="Santibanez J.S."/>
            <person name="Scheel M.S."/>
            <person name="Schneider B.S."/>
            <person name="Simmons D.S."/>
            <person name="Sisson I.S."/>
            <person name="Tang L.-Y.T."/>
            <person name="Thornton R.T."/>
            <person name="Tisius J.T."/>
            <person name="Toledanes G.T."/>
            <person name="Trejos Z.T."/>
            <person name="Usmani K.U."/>
            <person name="Varghese R.V."/>
            <person name="Vattathil S.V."/>
            <person name="Vee V.V."/>
            <person name="Walker D.W."/>
            <person name="Weissenberger G.W."/>
            <person name="White C.W."/>
            <person name="Williams A.W."/>
            <person name="Woodworth J.W."/>
            <person name="Wright R.W."/>
            <person name="Zhu Y.Z."/>
            <person name="Han Y.H."/>
            <person name="Newsham I.N."/>
            <person name="Nazareth L.N."/>
            <person name="Worley K.W."/>
            <person name="Muzny D.M."/>
            <person name="Rogers J.R."/>
            <person name="Gibbs R.G."/>
        </authorList>
    </citation>
    <scope>NUCLEOTIDE SEQUENCE [LARGE SCALE GENOMIC DNA]</scope>
</reference>
<dbReference type="Proteomes" id="UP000028761">
    <property type="component" value="Chromosome 1"/>
</dbReference>
<dbReference type="GO" id="GO:0051607">
    <property type="term" value="P:defense response to virus"/>
    <property type="evidence" value="ECO:0007669"/>
    <property type="project" value="Ensembl"/>
</dbReference>
<dbReference type="GeneTree" id="ENSGT00940000163189"/>
<protein>
    <recommendedName>
        <fullName evidence="4">Interferon-induced protein 44-like</fullName>
    </recommendedName>
</protein>
<dbReference type="OMA" id="TRLTWNE"/>
<feature type="domain" description="TLDc" evidence="5">
    <location>
        <begin position="1"/>
        <end position="159"/>
    </location>
</feature>
<comment type="similarity">
    <text evidence="2">Belongs to the IFI44 family.</text>
</comment>
<evidence type="ECO:0000313" key="7">
    <source>
        <dbReference type="Proteomes" id="UP000028761"/>
    </source>
</evidence>
<reference evidence="6" key="3">
    <citation type="submission" date="2025-09" db="UniProtKB">
        <authorList>
            <consortium name="Ensembl"/>
        </authorList>
    </citation>
    <scope>IDENTIFICATION</scope>
</reference>
<evidence type="ECO:0000259" key="5">
    <source>
        <dbReference type="PROSITE" id="PS51886"/>
    </source>
</evidence>
<sequence length="486" mass="55013">MEVTTRLTWNDENHLRKLLGNVSLSLLYKSSVHGGSIEDMVQRCSHQGYTITMIYINENMIVAFVLGNYINLRESSTEPNDSLWFSLQKKNHTTEIETLFLNTAPKIIDKQLVCRLSKDDIFIILPDNKIYLDRMMIKNLKLRFYGHLQFLECEVFRVEGTKYNLDYTKRIMKAREHRNKLLADIRAYKPYADLVSEIRILLVGPVGSGKSSFFNSVKSVFHGHVTGQAIVGSDTTSITERYRIYSVKDGKNGKSLPFMLCDTMGLDGAEGAGLCMDDIPYILKGCIPDRYQFNPRKPITPEHSTFITSPSLKDRIHCVAYVLDITSIDNLSSKMLAKFKQVHKEVLNCGVAHVALLTKVDDCSEILQDNFLNLSRSMTSQRQVINVHKMLGIPISSILMVGNYASDLELDPMNDILILSALRQMLRAADDFLEDLPLEETGNLVLFSPSHKSLVPFEKSYVIHQLLDDWGPSACPSPESCIRICA</sequence>
<keyword evidence="7" id="KW-1185">Reference proteome</keyword>
<dbReference type="InterPro" id="IPR027417">
    <property type="entry name" value="P-loop_NTPase"/>
</dbReference>
<dbReference type="FunFam" id="3.40.50.300:FF:001534">
    <property type="entry name" value="Interferon induced protein 44 like"/>
    <property type="match status" value="1"/>
</dbReference>
<dbReference type="PANTHER" id="PTHR14241">
    <property type="entry name" value="INTERFERON-INDUCED PROTEIN 44"/>
    <property type="match status" value="1"/>
</dbReference>
<evidence type="ECO:0000256" key="3">
    <source>
        <dbReference type="ARBA" id="ARBA00022490"/>
    </source>
</evidence>
<dbReference type="CDD" id="cd00882">
    <property type="entry name" value="Ras_like_GTPase"/>
    <property type="match status" value="1"/>
</dbReference>
<dbReference type="GO" id="GO:0005737">
    <property type="term" value="C:cytoplasm"/>
    <property type="evidence" value="ECO:0007669"/>
    <property type="project" value="UniProtKB-SubCell"/>
</dbReference>
<reference evidence="6" key="2">
    <citation type="submission" date="2025-08" db="UniProtKB">
        <authorList>
            <consortium name="Ensembl"/>
        </authorList>
    </citation>
    <scope>IDENTIFICATION</scope>
</reference>
<gene>
    <name evidence="6" type="primary">IFI44L</name>
</gene>
<dbReference type="SUPFAM" id="SSF52540">
    <property type="entry name" value="P-loop containing nucleoside triphosphate hydrolases"/>
    <property type="match status" value="1"/>
</dbReference>
<evidence type="ECO:0000256" key="1">
    <source>
        <dbReference type="ARBA" id="ARBA00004496"/>
    </source>
</evidence>
<dbReference type="InterPro" id="IPR006571">
    <property type="entry name" value="TLDc_dom"/>
</dbReference>
<name>A0A8I5NX22_PAPAN</name>
<keyword evidence="3" id="KW-0963">Cytoplasm</keyword>
<accession>A0A8I5NX22</accession>
<evidence type="ECO:0000256" key="2">
    <source>
        <dbReference type="ARBA" id="ARBA00009243"/>
    </source>
</evidence>
<proteinExistence type="inferred from homology"/>
<dbReference type="Gene3D" id="3.40.50.300">
    <property type="entry name" value="P-loop containing nucleotide triphosphate hydrolases"/>
    <property type="match status" value="1"/>
</dbReference>
<comment type="subcellular location">
    <subcellularLocation>
        <location evidence="1">Cytoplasm</location>
    </subcellularLocation>
</comment>
<dbReference type="Ensembl" id="ENSPANT00000071549.1">
    <property type="protein sequence ID" value="ENSPANP00000058918.1"/>
    <property type="gene ID" value="ENSPANG00000009471.3"/>
</dbReference>
<dbReference type="GO" id="GO:0006955">
    <property type="term" value="P:immune response"/>
    <property type="evidence" value="ECO:0007669"/>
    <property type="project" value="TreeGrafter"/>
</dbReference>
<dbReference type="PANTHER" id="PTHR14241:SF2">
    <property type="entry name" value="INTERFERON-INDUCED PROTEIN 44-LIKE"/>
    <property type="match status" value="1"/>
</dbReference>
<organism evidence="6 7">
    <name type="scientific">Papio anubis</name>
    <name type="common">Olive baboon</name>
    <dbReference type="NCBI Taxonomy" id="9555"/>
    <lineage>
        <taxon>Eukaryota</taxon>
        <taxon>Metazoa</taxon>
        <taxon>Chordata</taxon>
        <taxon>Craniata</taxon>
        <taxon>Vertebrata</taxon>
        <taxon>Euteleostomi</taxon>
        <taxon>Mammalia</taxon>
        <taxon>Eutheria</taxon>
        <taxon>Euarchontoglires</taxon>
        <taxon>Primates</taxon>
        <taxon>Haplorrhini</taxon>
        <taxon>Catarrhini</taxon>
        <taxon>Cercopithecidae</taxon>
        <taxon>Cercopithecinae</taxon>
        <taxon>Papio</taxon>
    </lineage>
</organism>
<evidence type="ECO:0000256" key="4">
    <source>
        <dbReference type="ARBA" id="ARBA00071720"/>
    </source>
</evidence>
<evidence type="ECO:0000313" key="6">
    <source>
        <dbReference type="Ensembl" id="ENSPANP00000058918.1"/>
    </source>
</evidence>
<dbReference type="AlphaFoldDB" id="A0A8I5NX22"/>